<evidence type="ECO:0000313" key="2">
    <source>
        <dbReference type="Proteomes" id="UP000676246"/>
    </source>
</evidence>
<accession>A0A940Y973</accession>
<dbReference type="EMBL" id="JAGQDD010000015">
    <property type="protein sequence ID" value="MBQ0932334.1"/>
    <property type="molecule type" value="Genomic_DNA"/>
</dbReference>
<reference evidence="1 2" key="1">
    <citation type="submission" date="2021-04" db="EMBL/GenBank/DDBJ databases">
        <title>The genome sequence of Ideonella sp. 3Y2.</title>
        <authorList>
            <person name="Liu Y."/>
        </authorList>
    </citation>
    <scope>NUCLEOTIDE SEQUENCE [LARGE SCALE GENOMIC DNA]</scope>
    <source>
        <strain evidence="1 2">3Y2</strain>
    </source>
</reference>
<sequence>MSDEDWGFALPAFKPEDALQRLRRDLRALGLTEREGRFERRGSAIARAAVDGAVLTVAIVKRPSRTSPEWMTKALKESAQVRDFVALVKKNLAGWSDSDE</sequence>
<dbReference type="AlphaFoldDB" id="A0A940Y973"/>
<name>A0A940Y973_9BURK</name>
<gene>
    <name evidence="1" type="ORF">KAK03_17790</name>
</gene>
<dbReference type="Proteomes" id="UP000676246">
    <property type="component" value="Unassembled WGS sequence"/>
</dbReference>
<comment type="caution">
    <text evidence="1">The sequence shown here is derived from an EMBL/GenBank/DDBJ whole genome shotgun (WGS) entry which is preliminary data.</text>
</comment>
<proteinExistence type="predicted"/>
<keyword evidence="2" id="KW-1185">Reference proteome</keyword>
<evidence type="ECO:0000313" key="1">
    <source>
        <dbReference type="EMBL" id="MBQ0932334.1"/>
    </source>
</evidence>
<organism evidence="1 2">
    <name type="scientific">Ideonella alba</name>
    <dbReference type="NCBI Taxonomy" id="2824118"/>
    <lineage>
        <taxon>Bacteria</taxon>
        <taxon>Pseudomonadati</taxon>
        <taxon>Pseudomonadota</taxon>
        <taxon>Betaproteobacteria</taxon>
        <taxon>Burkholderiales</taxon>
        <taxon>Sphaerotilaceae</taxon>
        <taxon>Ideonella</taxon>
    </lineage>
</organism>
<dbReference type="RefSeq" id="WP_210855841.1">
    <property type="nucleotide sequence ID" value="NZ_JAGQDD010000015.1"/>
</dbReference>
<protein>
    <submittedName>
        <fullName evidence="1">Uncharacterized protein</fullName>
    </submittedName>
</protein>